<evidence type="ECO:0000313" key="2">
    <source>
        <dbReference type="Proteomes" id="UP000199072"/>
    </source>
</evidence>
<dbReference type="Proteomes" id="UP000199072">
    <property type="component" value="Unassembled WGS sequence"/>
</dbReference>
<protein>
    <submittedName>
        <fullName evidence="1">Uncharacterized protein</fullName>
    </submittedName>
</protein>
<accession>A0A1G7G965</accession>
<reference evidence="1 2" key="1">
    <citation type="submission" date="2016-10" db="EMBL/GenBank/DDBJ databases">
        <authorList>
            <person name="de Groot N.N."/>
        </authorList>
    </citation>
    <scope>NUCLEOTIDE SEQUENCE [LARGE SCALE GENOMIC DNA]</scope>
    <source>
        <strain evidence="1 2">47C3B</strain>
    </source>
</reference>
<sequence length="33" mass="3934">MDNASFPDVKDREIRMNLFLPDRRYKGSETANF</sequence>
<gene>
    <name evidence="1" type="ORF">SAMN05216464_11032</name>
</gene>
<name>A0A1G7G965_9SPHI</name>
<keyword evidence="2" id="KW-1185">Reference proteome</keyword>
<organism evidence="1 2">
    <name type="scientific">Mucilaginibacter pineti</name>
    <dbReference type="NCBI Taxonomy" id="1391627"/>
    <lineage>
        <taxon>Bacteria</taxon>
        <taxon>Pseudomonadati</taxon>
        <taxon>Bacteroidota</taxon>
        <taxon>Sphingobacteriia</taxon>
        <taxon>Sphingobacteriales</taxon>
        <taxon>Sphingobacteriaceae</taxon>
        <taxon>Mucilaginibacter</taxon>
    </lineage>
</organism>
<dbReference type="EMBL" id="FNAI01000010">
    <property type="protein sequence ID" value="SDE84688.1"/>
    <property type="molecule type" value="Genomic_DNA"/>
</dbReference>
<proteinExistence type="predicted"/>
<dbReference type="AlphaFoldDB" id="A0A1G7G965"/>
<evidence type="ECO:0000313" key="1">
    <source>
        <dbReference type="EMBL" id="SDE84688.1"/>
    </source>
</evidence>